<gene>
    <name evidence="2" type="ORF">CSW08_17725</name>
</gene>
<protein>
    <submittedName>
        <fullName evidence="2">Uncharacterized protein</fullName>
    </submittedName>
</protein>
<dbReference type="EMBL" id="PJEO01000057">
    <property type="protein sequence ID" value="PKQ43512.1"/>
    <property type="molecule type" value="Genomic_DNA"/>
</dbReference>
<reference evidence="2 3" key="1">
    <citation type="submission" date="2017-12" db="EMBL/GenBank/DDBJ databases">
        <title>Confluentibacter flavum sp. nov., isolated from the saline lake.</title>
        <authorList>
            <person name="Yu L."/>
        </authorList>
    </citation>
    <scope>NUCLEOTIDE SEQUENCE [LARGE SCALE GENOMIC DNA]</scope>
    <source>
        <strain evidence="2 3">3B</strain>
    </source>
</reference>
<feature type="transmembrane region" description="Helical" evidence="1">
    <location>
        <begin position="173"/>
        <end position="193"/>
    </location>
</feature>
<dbReference type="Proteomes" id="UP000233435">
    <property type="component" value="Unassembled WGS sequence"/>
</dbReference>
<comment type="caution">
    <text evidence="2">The sequence shown here is derived from an EMBL/GenBank/DDBJ whole genome shotgun (WGS) entry which is preliminary data.</text>
</comment>
<sequence>MKLTRRFYDSSVNFRSIPNERLVLSLAIGLASAFTIYAFFYVLRESFRIVSFGFGIFPNILSESDRSFYNLFFAGLSLIFANSIALNLIISKPQNILSRVNPKRRRILNEQIFLNFNFSYWFAKIGLVFGVFSMCGMDFDFLPYFMPFSLLLLVVLYLESWKTLSMVFKKNRFKFQLLHFLVFLLLTFCLSRLNIINYKAIDELSLKYNPIIDLPYSNFSNDEWREFSYEIGFKLKMGENNDLEIFTDDKKKINFNDFVNYVSKERASLREELMSFLTVRISADRDINLKYVKMLEAELYMLNINRVVYNVHNDDLLSARYEIKGISKKITKSVLDYKVNLEIPYPPRPPVEPENISFIDTLKISFNDQIKINGLVIPNNKLVGYFKNHISKKTLFLYFFETDTNYQDYITVLASHFMAASELRKHEQTIFRDYEWKYDKLYRDEQYKLVEKYPMIILEKLN</sequence>
<evidence type="ECO:0000313" key="2">
    <source>
        <dbReference type="EMBL" id="PKQ43512.1"/>
    </source>
</evidence>
<evidence type="ECO:0000256" key="1">
    <source>
        <dbReference type="SAM" id="Phobius"/>
    </source>
</evidence>
<keyword evidence="1" id="KW-0472">Membrane</keyword>
<dbReference type="RefSeq" id="WP_106661258.1">
    <property type="nucleotide sequence ID" value="NZ_PJEO01000057.1"/>
</dbReference>
<feature type="transmembrane region" description="Helical" evidence="1">
    <location>
        <begin position="144"/>
        <end position="161"/>
    </location>
</feature>
<proteinExistence type="predicted"/>
<name>A0A2N3HF34_9FLAO</name>
<keyword evidence="1" id="KW-1133">Transmembrane helix</keyword>
<keyword evidence="3" id="KW-1185">Reference proteome</keyword>
<organism evidence="2 3">
    <name type="scientific">Confluentibacter flavum</name>
    <dbReference type="NCBI Taxonomy" id="1909700"/>
    <lineage>
        <taxon>Bacteria</taxon>
        <taxon>Pseudomonadati</taxon>
        <taxon>Bacteroidota</taxon>
        <taxon>Flavobacteriia</taxon>
        <taxon>Flavobacteriales</taxon>
        <taxon>Flavobacteriaceae</taxon>
        <taxon>Confluentibacter</taxon>
    </lineage>
</organism>
<keyword evidence="1" id="KW-0812">Transmembrane</keyword>
<dbReference type="AlphaFoldDB" id="A0A2N3HF34"/>
<accession>A0A2N3HF34</accession>
<feature type="transmembrane region" description="Helical" evidence="1">
    <location>
        <begin position="21"/>
        <end position="43"/>
    </location>
</feature>
<evidence type="ECO:0000313" key="3">
    <source>
        <dbReference type="Proteomes" id="UP000233435"/>
    </source>
</evidence>
<feature type="transmembrane region" description="Helical" evidence="1">
    <location>
        <begin position="112"/>
        <end position="132"/>
    </location>
</feature>
<feature type="transmembrane region" description="Helical" evidence="1">
    <location>
        <begin position="68"/>
        <end position="91"/>
    </location>
</feature>
<dbReference type="OrthoDB" id="1437277at2"/>